<feature type="compositionally biased region" description="Polar residues" evidence="1">
    <location>
        <begin position="309"/>
        <end position="319"/>
    </location>
</feature>
<evidence type="ECO:0000256" key="2">
    <source>
        <dbReference type="SAM" id="Phobius"/>
    </source>
</evidence>
<feature type="compositionally biased region" description="Polar residues" evidence="1">
    <location>
        <begin position="478"/>
        <end position="487"/>
    </location>
</feature>
<organism evidence="3 4">
    <name type="scientific">Mortierella alpina</name>
    <name type="common">Oleaginous fungus</name>
    <name type="synonym">Mortierella renispora</name>
    <dbReference type="NCBI Taxonomy" id="64518"/>
    <lineage>
        <taxon>Eukaryota</taxon>
        <taxon>Fungi</taxon>
        <taxon>Fungi incertae sedis</taxon>
        <taxon>Mucoromycota</taxon>
        <taxon>Mortierellomycotina</taxon>
        <taxon>Mortierellomycetes</taxon>
        <taxon>Mortierellales</taxon>
        <taxon>Mortierellaceae</taxon>
        <taxon>Mortierella</taxon>
    </lineage>
</organism>
<gene>
    <name evidence="3" type="ORF">BGZ70_001302</name>
</gene>
<feature type="region of interest" description="Disordered" evidence="1">
    <location>
        <begin position="89"/>
        <end position="117"/>
    </location>
</feature>
<name>A0A9P6IWA9_MORAP</name>
<proteinExistence type="predicted"/>
<keyword evidence="4" id="KW-1185">Reference proteome</keyword>
<feature type="compositionally biased region" description="Low complexity" evidence="1">
    <location>
        <begin position="489"/>
        <end position="504"/>
    </location>
</feature>
<dbReference type="Proteomes" id="UP000738359">
    <property type="component" value="Unassembled WGS sequence"/>
</dbReference>
<evidence type="ECO:0000313" key="3">
    <source>
        <dbReference type="EMBL" id="KAF9950573.1"/>
    </source>
</evidence>
<feature type="region of interest" description="Disordered" evidence="1">
    <location>
        <begin position="201"/>
        <end position="226"/>
    </location>
</feature>
<dbReference type="OrthoDB" id="2414229at2759"/>
<dbReference type="AlphaFoldDB" id="A0A9P6IWA9"/>
<feature type="region of interest" description="Disordered" evidence="1">
    <location>
        <begin position="136"/>
        <end position="155"/>
    </location>
</feature>
<feature type="compositionally biased region" description="Acidic residues" evidence="1">
    <location>
        <begin position="400"/>
        <end position="410"/>
    </location>
</feature>
<keyword evidence="2" id="KW-0812">Transmembrane</keyword>
<feature type="region of interest" description="Disordered" evidence="1">
    <location>
        <begin position="295"/>
        <end position="327"/>
    </location>
</feature>
<feature type="compositionally biased region" description="Low complexity" evidence="1">
    <location>
        <begin position="439"/>
        <end position="454"/>
    </location>
</feature>
<feature type="compositionally biased region" description="Basic and acidic residues" evidence="1">
    <location>
        <begin position="145"/>
        <end position="155"/>
    </location>
</feature>
<accession>A0A9P6IWA9</accession>
<keyword evidence="2" id="KW-0472">Membrane</keyword>
<evidence type="ECO:0000313" key="4">
    <source>
        <dbReference type="Proteomes" id="UP000738359"/>
    </source>
</evidence>
<feature type="region of interest" description="Disordered" evidence="1">
    <location>
        <begin position="380"/>
        <end position="536"/>
    </location>
</feature>
<sequence length="661" mass="73272">YATLVGVWGLLAIIHTLLICGLVSVPASTINPILVLGQRIINNSSDPMKIALPALYAVQALAWCISLVCLVCLRVAEDDPTLGFDIQKRRSTKKKSSVTTTHKSGAAQQTADGYRKSSRISQRLFGWRRSVVVPLRRNHPPSCPDPEKQDRQEDPSQHAIYDLEEPHLGWATEEGRDSNDSSTIYFPRGRRISQVVVTFKDTTEDEEDEDEYPEKPPVQTKPKHMQFSAAGNNDLEARRVLIADPADAFVKLPFTHPGESLSDMIFKVVQQPLFNEPSLKDKVSTIVTRELAGRVSNESDLTDADTKAESPTLSTTTTLDGHGATNERDLGQEQDHAVERLAMTTTAGSSVNLSKDQLEQLEQLQQQRKQNAASWQLLMEQDQQQEAQEQDDREERLESIGEDEESDLGDDLDRCRQNNGYGAGEPSMQPNTTAPHPFSNSSSSSTAGASSSSGFEPVPPPRPKPSLASIPLQYWRNRGNSNQQVNDDPTPGISPSHSPSPSISFNLVSTFSKKKKQQSSSTTSPPPPLRAPHIPPIIPTIVLHPDDEDGEPARVLSDLEIEYLSTMPATPLRLLVQPWDENEEDEYYDDYHQEYEQEEGGEERGETFDQVVAASTSEIKVCEAGDMDYYDPYALDVPINLEIDLQGLEHGDLAKTTYGYI</sequence>
<keyword evidence="2" id="KW-1133">Transmembrane helix</keyword>
<comment type="caution">
    <text evidence="3">The sequence shown here is derived from an EMBL/GenBank/DDBJ whole genome shotgun (WGS) entry which is preliminary data.</text>
</comment>
<reference evidence="3" key="1">
    <citation type="journal article" date="2020" name="Fungal Divers.">
        <title>Resolving the Mortierellaceae phylogeny through synthesis of multi-gene phylogenetics and phylogenomics.</title>
        <authorList>
            <person name="Vandepol N."/>
            <person name="Liber J."/>
            <person name="Desiro A."/>
            <person name="Na H."/>
            <person name="Kennedy M."/>
            <person name="Barry K."/>
            <person name="Grigoriev I.V."/>
            <person name="Miller A.N."/>
            <person name="O'Donnell K."/>
            <person name="Stajich J.E."/>
            <person name="Bonito G."/>
        </authorList>
    </citation>
    <scope>NUCLEOTIDE SEQUENCE</scope>
    <source>
        <strain evidence="3">CK1249</strain>
    </source>
</reference>
<feature type="compositionally biased region" description="Acidic residues" evidence="1">
    <location>
        <begin position="203"/>
        <end position="212"/>
    </location>
</feature>
<feature type="transmembrane region" description="Helical" evidence="2">
    <location>
        <begin position="6"/>
        <end position="29"/>
    </location>
</feature>
<protein>
    <submittedName>
        <fullName evidence="3">Uncharacterized protein</fullName>
    </submittedName>
</protein>
<feature type="non-terminal residue" evidence="3">
    <location>
        <position position="1"/>
    </location>
</feature>
<evidence type="ECO:0000256" key="1">
    <source>
        <dbReference type="SAM" id="MobiDB-lite"/>
    </source>
</evidence>
<dbReference type="EMBL" id="JAAAHY010001287">
    <property type="protein sequence ID" value="KAF9950573.1"/>
    <property type="molecule type" value="Genomic_DNA"/>
</dbReference>
<feature type="compositionally biased region" description="Pro residues" evidence="1">
    <location>
        <begin position="524"/>
        <end position="536"/>
    </location>
</feature>